<accession>A0ABS1L1M2</accession>
<evidence type="ECO:0000256" key="1">
    <source>
        <dbReference type="ARBA" id="ARBA00005854"/>
    </source>
</evidence>
<evidence type="ECO:0000256" key="3">
    <source>
        <dbReference type="ARBA" id="ARBA00023027"/>
    </source>
</evidence>
<protein>
    <submittedName>
        <fullName evidence="7">D-2-hydroxyacid dehydrogenase</fullName>
    </submittedName>
</protein>
<dbReference type="PANTHER" id="PTHR43761:SF1">
    <property type="entry name" value="D-ISOMER SPECIFIC 2-HYDROXYACID DEHYDROGENASE CATALYTIC DOMAIN-CONTAINING PROTEIN-RELATED"/>
    <property type="match status" value="1"/>
</dbReference>
<dbReference type="PANTHER" id="PTHR43761">
    <property type="entry name" value="D-ISOMER SPECIFIC 2-HYDROXYACID DEHYDROGENASE FAMILY PROTEIN (AFU_ORTHOLOGUE AFUA_1G13630)"/>
    <property type="match status" value="1"/>
</dbReference>
<dbReference type="InterPro" id="IPR006140">
    <property type="entry name" value="D-isomer_DH_NAD-bd"/>
</dbReference>
<keyword evidence="8" id="KW-1185">Reference proteome</keyword>
<evidence type="ECO:0000313" key="7">
    <source>
        <dbReference type="EMBL" id="MBL0745433.1"/>
    </source>
</evidence>
<reference evidence="7 8" key="1">
    <citation type="submission" date="2021-01" db="EMBL/GenBank/DDBJ databases">
        <title>Chryseolinea sp. Jin1 Genome sequencing and assembly.</title>
        <authorList>
            <person name="Kim I."/>
        </authorList>
    </citation>
    <scope>NUCLEOTIDE SEQUENCE [LARGE SCALE GENOMIC DNA]</scope>
    <source>
        <strain evidence="7 8">Jin1</strain>
    </source>
</reference>
<dbReference type="Proteomes" id="UP000613030">
    <property type="component" value="Unassembled WGS sequence"/>
</dbReference>
<feature type="domain" description="D-isomer specific 2-hydroxyacid dehydrogenase catalytic" evidence="5">
    <location>
        <begin position="21"/>
        <end position="314"/>
    </location>
</feature>
<sequence length="315" mass="33858">MEIVITDGHTLNPGDLDWKDIHALGEVKYYDRTAKTETVSRCEKATVIITNKTPIDASVINAASQLKVIAVTATGYNIIDVAAARAKGVAVCNVPGYGTDSVAQHAIALLLELTNHVGENQRSVLQGEWSSATDWCYSKKPLIELSGKTFGVVGFGKIGQRTARIAEALGMTVIFHNPTPRASSFARQVSLEQLFKESDFVSLHCPLTSSNEGFVNKALLSGMKSSSFLINTSRGQLIQEADLAQALTNGVLKGAALDVLSTEPPPANHPLTSLPQCIITPHTAWLSFEARSRILNTTVENIKHFLAGSPQHVVS</sequence>
<dbReference type="Gene3D" id="3.40.50.720">
    <property type="entry name" value="NAD(P)-binding Rossmann-like Domain"/>
    <property type="match status" value="2"/>
</dbReference>
<dbReference type="PROSITE" id="PS00670">
    <property type="entry name" value="D_2_HYDROXYACID_DH_2"/>
    <property type="match status" value="1"/>
</dbReference>
<keyword evidence="2 4" id="KW-0560">Oxidoreductase</keyword>
<gene>
    <name evidence="7" type="ORF">JI741_29650</name>
</gene>
<name>A0ABS1L1M2_9BACT</name>
<dbReference type="EMBL" id="JAERRB010000016">
    <property type="protein sequence ID" value="MBL0745433.1"/>
    <property type="molecule type" value="Genomic_DNA"/>
</dbReference>
<dbReference type="InterPro" id="IPR050418">
    <property type="entry name" value="D-iso_2-hydroxyacid_DH_PdxB"/>
</dbReference>
<dbReference type="Pfam" id="PF00389">
    <property type="entry name" value="2-Hacid_dh"/>
    <property type="match status" value="1"/>
</dbReference>
<feature type="domain" description="D-isomer specific 2-hydroxyacid dehydrogenase NAD-binding" evidence="6">
    <location>
        <begin position="107"/>
        <end position="284"/>
    </location>
</feature>
<keyword evidence="3" id="KW-0520">NAD</keyword>
<evidence type="ECO:0000259" key="5">
    <source>
        <dbReference type="Pfam" id="PF00389"/>
    </source>
</evidence>
<evidence type="ECO:0000256" key="2">
    <source>
        <dbReference type="ARBA" id="ARBA00023002"/>
    </source>
</evidence>
<evidence type="ECO:0000259" key="6">
    <source>
        <dbReference type="Pfam" id="PF02826"/>
    </source>
</evidence>
<dbReference type="InterPro" id="IPR029753">
    <property type="entry name" value="D-isomer_DH_CS"/>
</dbReference>
<dbReference type="RefSeq" id="WP_202015857.1">
    <property type="nucleotide sequence ID" value="NZ_JAERRB010000016.1"/>
</dbReference>
<evidence type="ECO:0000256" key="4">
    <source>
        <dbReference type="RuleBase" id="RU003719"/>
    </source>
</evidence>
<dbReference type="SUPFAM" id="SSF51735">
    <property type="entry name" value="NAD(P)-binding Rossmann-fold domains"/>
    <property type="match status" value="1"/>
</dbReference>
<proteinExistence type="inferred from homology"/>
<comment type="caution">
    <text evidence="7">The sequence shown here is derived from an EMBL/GenBank/DDBJ whole genome shotgun (WGS) entry which is preliminary data.</text>
</comment>
<dbReference type="SUPFAM" id="SSF52283">
    <property type="entry name" value="Formate/glycerate dehydrogenase catalytic domain-like"/>
    <property type="match status" value="1"/>
</dbReference>
<dbReference type="CDD" id="cd12162">
    <property type="entry name" value="2-Hacid_dh_4"/>
    <property type="match status" value="1"/>
</dbReference>
<comment type="similarity">
    <text evidence="1 4">Belongs to the D-isomer specific 2-hydroxyacid dehydrogenase family.</text>
</comment>
<organism evidence="7 8">
    <name type="scientific">Chryseolinea lacunae</name>
    <dbReference type="NCBI Taxonomy" id="2801331"/>
    <lineage>
        <taxon>Bacteria</taxon>
        <taxon>Pseudomonadati</taxon>
        <taxon>Bacteroidota</taxon>
        <taxon>Cytophagia</taxon>
        <taxon>Cytophagales</taxon>
        <taxon>Fulvivirgaceae</taxon>
        <taxon>Chryseolinea</taxon>
    </lineage>
</organism>
<dbReference type="InterPro" id="IPR036291">
    <property type="entry name" value="NAD(P)-bd_dom_sf"/>
</dbReference>
<dbReference type="InterPro" id="IPR006139">
    <property type="entry name" value="D-isomer_2_OHA_DH_cat_dom"/>
</dbReference>
<dbReference type="Pfam" id="PF02826">
    <property type="entry name" value="2-Hacid_dh_C"/>
    <property type="match status" value="1"/>
</dbReference>
<evidence type="ECO:0000313" key="8">
    <source>
        <dbReference type="Proteomes" id="UP000613030"/>
    </source>
</evidence>